<dbReference type="FunCoup" id="G0QLL7">
    <property type="interactions" value="75"/>
</dbReference>
<name>G0QLL7_ICHMU</name>
<evidence type="ECO:0000256" key="4">
    <source>
        <dbReference type="ARBA" id="ARBA00022989"/>
    </source>
</evidence>
<sequence length="234" mass="26860">MSELFKEDRNKFSYAFKQQIMKAWQPVPTINSSLLLFSTLSVIFLSLGIALIVLSNQIVEVSVRYDSQCGRVFYGNNYLEMINSPNNKCTVEFQVPSKLKAPVYVYYELDNFYQNHRKYVKSKNINQLQGEDVSVSQLSDCAPIIYYSDLRKYRAIQQTSNTDGFKDTDIANPCGLIAASYFNDTYVLKTNNGSQTKEISNQDIAWPSDKKENLINQKLNNGQMLKMVYINILL</sequence>
<dbReference type="GeneID" id="14910077"/>
<dbReference type="eggNOG" id="KOG2952">
    <property type="taxonomic scope" value="Eukaryota"/>
</dbReference>
<evidence type="ECO:0000256" key="2">
    <source>
        <dbReference type="ARBA" id="ARBA00009457"/>
    </source>
</evidence>
<gene>
    <name evidence="8" type="ORF">IMG5_032700</name>
</gene>
<dbReference type="InParanoid" id="G0QLL7"/>
<keyword evidence="9" id="KW-1185">Reference proteome</keyword>
<dbReference type="PIRSF" id="PIRSF015840">
    <property type="entry name" value="DUF284_TM_euk"/>
    <property type="match status" value="1"/>
</dbReference>
<evidence type="ECO:0000256" key="5">
    <source>
        <dbReference type="ARBA" id="ARBA00023136"/>
    </source>
</evidence>
<comment type="subcellular location">
    <subcellularLocation>
        <location evidence="1">Membrane</location>
        <topology evidence="1">Multi-pass membrane protein</topology>
    </subcellularLocation>
</comment>
<evidence type="ECO:0000256" key="1">
    <source>
        <dbReference type="ARBA" id="ARBA00004141"/>
    </source>
</evidence>
<dbReference type="OrthoDB" id="340608at2759"/>
<evidence type="ECO:0000256" key="6">
    <source>
        <dbReference type="PIRNR" id="PIRNR015840"/>
    </source>
</evidence>
<dbReference type="PANTHER" id="PTHR10926:SF0">
    <property type="entry name" value="CDC50, ISOFORM A"/>
    <property type="match status" value="1"/>
</dbReference>
<keyword evidence="5 6" id="KW-0472">Membrane</keyword>
<keyword evidence="4 7" id="KW-1133">Transmembrane helix</keyword>
<comment type="similarity">
    <text evidence="2 6">Belongs to the CDC50/LEM3 family.</text>
</comment>
<evidence type="ECO:0000313" key="8">
    <source>
        <dbReference type="EMBL" id="EGR33890.1"/>
    </source>
</evidence>
<proteinExistence type="inferred from homology"/>
<protein>
    <submittedName>
        <fullName evidence="8">Ligand-effect modulator 3 LEM3 family protein, putative</fullName>
    </submittedName>
</protein>
<dbReference type="AlphaFoldDB" id="G0QLL7"/>
<dbReference type="OMA" id="CAEMREN"/>
<dbReference type="PANTHER" id="PTHR10926">
    <property type="entry name" value="CELL CYCLE CONTROL PROTEIN 50"/>
    <property type="match status" value="1"/>
</dbReference>
<dbReference type="InterPro" id="IPR005045">
    <property type="entry name" value="CDC50/LEM3_fam"/>
</dbReference>
<keyword evidence="3 7" id="KW-0812">Transmembrane</keyword>
<dbReference type="EMBL" id="GL983279">
    <property type="protein sequence ID" value="EGR33890.1"/>
    <property type="molecule type" value="Genomic_DNA"/>
</dbReference>
<dbReference type="GO" id="GO:0005783">
    <property type="term" value="C:endoplasmic reticulum"/>
    <property type="evidence" value="ECO:0007669"/>
    <property type="project" value="TreeGrafter"/>
</dbReference>
<dbReference type="Proteomes" id="UP000008983">
    <property type="component" value="Unassembled WGS sequence"/>
</dbReference>
<evidence type="ECO:0000256" key="7">
    <source>
        <dbReference type="SAM" id="Phobius"/>
    </source>
</evidence>
<dbReference type="GO" id="GO:0005886">
    <property type="term" value="C:plasma membrane"/>
    <property type="evidence" value="ECO:0007669"/>
    <property type="project" value="TreeGrafter"/>
</dbReference>
<organism evidence="8 9">
    <name type="scientific">Ichthyophthirius multifiliis</name>
    <name type="common">White spot disease agent</name>
    <name type="synonym">Ich</name>
    <dbReference type="NCBI Taxonomy" id="5932"/>
    <lineage>
        <taxon>Eukaryota</taxon>
        <taxon>Sar</taxon>
        <taxon>Alveolata</taxon>
        <taxon>Ciliophora</taxon>
        <taxon>Intramacronucleata</taxon>
        <taxon>Oligohymenophorea</taxon>
        <taxon>Hymenostomatida</taxon>
        <taxon>Ophryoglenina</taxon>
        <taxon>Ichthyophthirius</taxon>
    </lineage>
</organism>
<evidence type="ECO:0000256" key="3">
    <source>
        <dbReference type="ARBA" id="ARBA00022692"/>
    </source>
</evidence>
<dbReference type="Pfam" id="PF03381">
    <property type="entry name" value="CDC50"/>
    <property type="match status" value="1"/>
</dbReference>
<dbReference type="RefSeq" id="XP_004039114.1">
    <property type="nucleotide sequence ID" value="XM_004039066.1"/>
</dbReference>
<feature type="transmembrane region" description="Helical" evidence="7">
    <location>
        <begin position="34"/>
        <end position="54"/>
    </location>
</feature>
<evidence type="ECO:0000313" key="9">
    <source>
        <dbReference type="Proteomes" id="UP000008983"/>
    </source>
</evidence>
<accession>G0QLL7</accession>
<dbReference type="GO" id="GO:0005794">
    <property type="term" value="C:Golgi apparatus"/>
    <property type="evidence" value="ECO:0007669"/>
    <property type="project" value="TreeGrafter"/>
</dbReference>
<reference evidence="8 9" key="1">
    <citation type="submission" date="2011-07" db="EMBL/GenBank/DDBJ databases">
        <authorList>
            <person name="Coyne R."/>
            <person name="Brami D."/>
            <person name="Johnson J."/>
            <person name="Hostetler J."/>
            <person name="Hannick L."/>
            <person name="Clark T."/>
            <person name="Cassidy-Hanley D."/>
            <person name="Inman J."/>
        </authorList>
    </citation>
    <scope>NUCLEOTIDE SEQUENCE [LARGE SCALE GENOMIC DNA]</scope>
    <source>
        <strain evidence="8 9">G5</strain>
    </source>
</reference>
<dbReference type="STRING" id="857967.G0QLL7"/>